<feature type="compositionally biased region" description="Pro residues" evidence="1">
    <location>
        <begin position="66"/>
        <end position="80"/>
    </location>
</feature>
<dbReference type="EMBL" id="ABEU02000014">
    <property type="protein sequence ID" value="PNR40834.1"/>
    <property type="molecule type" value="Genomic_DNA"/>
</dbReference>
<reference evidence="2 4" key="2">
    <citation type="journal article" date="2018" name="Plant J.">
        <title>The Physcomitrella patens chromosome-scale assembly reveals moss genome structure and evolution.</title>
        <authorList>
            <person name="Lang D."/>
            <person name="Ullrich K.K."/>
            <person name="Murat F."/>
            <person name="Fuchs J."/>
            <person name="Jenkins J."/>
            <person name="Haas F.B."/>
            <person name="Piednoel M."/>
            <person name="Gundlach H."/>
            <person name="Van Bel M."/>
            <person name="Meyberg R."/>
            <person name="Vives C."/>
            <person name="Morata J."/>
            <person name="Symeonidi A."/>
            <person name="Hiss M."/>
            <person name="Muchero W."/>
            <person name="Kamisugi Y."/>
            <person name="Saleh O."/>
            <person name="Blanc G."/>
            <person name="Decker E.L."/>
            <person name="van Gessel N."/>
            <person name="Grimwood J."/>
            <person name="Hayes R.D."/>
            <person name="Graham S.W."/>
            <person name="Gunter L.E."/>
            <person name="McDaniel S.F."/>
            <person name="Hoernstein S.N.W."/>
            <person name="Larsson A."/>
            <person name="Li F.W."/>
            <person name="Perroud P.F."/>
            <person name="Phillips J."/>
            <person name="Ranjan P."/>
            <person name="Rokshar D.S."/>
            <person name="Rothfels C.J."/>
            <person name="Schneider L."/>
            <person name="Shu S."/>
            <person name="Stevenson D.W."/>
            <person name="Thummler F."/>
            <person name="Tillich M."/>
            <person name="Villarreal Aguilar J.C."/>
            <person name="Widiez T."/>
            <person name="Wong G.K."/>
            <person name="Wymore A."/>
            <person name="Zhang Y."/>
            <person name="Zimmer A.D."/>
            <person name="Quatrano R.S."/>
            <person name="Mayer K.F.X."/>
            <person name="Goodstein D."/>
            <person name="Casacuberta J.M."/>
            <person name="Vandepoele K."/>
            <person name="Reski R."/>
            <person name="Cuming A.C."/>
            <person name="Tuskan G.A."/>
            <person name="Maumus F."/>
            <person name="Salse J."/>
            <person name="Schmutz J."/>
            <person name="Rensing S.A."/>
        </authorList>
    </citation>
    <scope>NUCLEOTIDE SEQUENCE [LARGE SCALE GENOMIC DNA]</scope>
    <source>
        <strain evidence="3 4">cv. Gransden 2004</strain>
    </source>
</reference>
<accession>A0A2K1JH00</accession>
<organism evidence="2">
    <name type="scientific">Physcomitrium patens</name>
    <name type="common">Spreading-leaved earth moss</name>
    <name type="synonym">Physcomitrella patens</name>
    <dbReference type="NCBI Taxonomy" id="3218"/>
    <lineage>
        <taxon>Eukaryota</taxon>
        <taxon>Viridiplantae</taxon>
        <taxon>Streptophyta</taxon>
        <taxon>Embryophyta</taxon>
        <taxon>Bryophyta</taxon>
        <taxon>Bryophytina</taxon>
        <taxon>Bryopsida</taxon>
        <taxon>Funariidae</taxon>
        <taxon>Funariales</taxon>
        <taxon>Funariaceae</taxon>
        <taxon>Physcomitrium</taxon>
    </lineage>
</organism>
<gene>
    <name evidence="2" type="ORF">PHYPA_018237</name>
</gene>
<dbReference type="Proteomes" id="UP000006727">
    <property type="component" value="Chromosome 14"/>
</dbReference>
<dbReference type="EnsemblPlants" id="Pp3c14_9104V3.1">
    <property type="protein sequence ID" value="PAC:32960999.CDS.1"/>
    <property type="gene ID" value="Pp3c14_9104"/>
</dbReference>
<evidence type="ECO:0000313" key="4">
    <source>
        <dbReference type="Proteomes" id="UP000006727"/>
    </source>
</evidence>
<evidence type="ECO:0000256" key="1">
    <source>
        <dbReference type="SAM" id="MobiDB-lite"/>
    </source>
</evidence>
<dbReference type="InParanoid" id="A0A2K1JH00"/>
<evidence type="ECO:0000313" key="2">
    <source>
        <dbReference type="EMBL" id="PNR40834.1"/>
    </source>
</evidence>
<keyword evidence="4" id="KW-1185">Reference proteome</keyword>
<feature type="region of interest" description="Disordered" evidence="1">
    <location>
        <begin position="60"/>
        <end position="94"/>
    </location>
</feature>
<dbReference type="AlphaFoldDB" id="A0A2K1JH00"/>
<dbReference type="Gramene" id="Pp3c14_9104V3.1">
    <property type="protein sequence ID" value="PAC:32960999.CDS.1"/>
    <property type="gene ID" value="Pp3c14_9104"/>
</dbReference>
<reference evidence="2 4" key="1">
    <citation type="journal article" date="2008" name="Science">
        <title>The Physcomitrella genome reveals evolutionary insights into the conquest of land by plants.</title>
        <authorList>
            <person name="Rensing S."/>
            <person name="Lang D."/>
            <person name="Zimmer A."/>
            <person name="Terry A."/>
            <person name="Salamov A."/>
            <person name="Shapiro H."/>
            <person name="Nishiyama T."/>
            <person name="Perroud P.-F."/>
            <person name="Lindquist E."/>
            <person name="Kamisugi Y."/>
            <person name="Tanahashi T."/>
            <person name="Sakakibara K."/>
            <person name="Fujita T."/>
            <person name="Oishi K."/>
            <person name="Shin-I T."/>
            <person name="Kuroki Y."/>
            <person name="Toyoda A."/>
            <person name="Suzuki Y."/>
            <person name="Hashimoto A."/>
            <person name="Yamaguchi K."/>
            <person name="Sugano A."/>
            <person name="Kohara Y."/>
            <person name="Fujiyama A."/>
            <person name="Anterola A."/>
            <person name="Aoki S."/>
            <person name="Ashton N."/>
            <person name="Barbazuk W.B."/>
            <person name="Barker E."/>
            <person name="Bennetzen J."/>
            <person name="Bezanilla M."/>
            <person name="Blankenship R."/>
            <person name="Cho S.H."/>
            <person name="Dutcher S."/>
            <person name="Estelle M."/>
            <person name="Fawcett J.A."/>
            <person name="Gundlach H."/>
            <person name="Hanada K."/>
            <person name="Heyl A."/>
            <person name="Hicks K.A."/>
            <person name="Hugh J."/>
            <person name="Lohr M."/>
            <person name="Mayer K."/>
            <person name="Melkozernov A."/>
            <person name="Murata T."/>
            <person name="Nelson D."/>
            <person name="Pils B."/>
            <person name="Prigge M."/>
            <person name="Reiss B."/>
            <person name="Renner T."/>
            <person name="Rombauts S."/>
            <person name="Rushton P."/>
            <person name="Sanderfoot A."/>
            <person name="Schween G."/>
            <person name="Shiu S.-H."/>
            <person name="Stueber K."/>
            <person name="Theodoulou F.L."/>
            <person name="Tu H."/>
            <person name="Van de Peer Y."/>
            <person name="Verrier P.J."/>
            <person name="Waters E."/>
            <person name="Wood A."/>
            <person name="Yang L."/>
            <person name="Cove D."/>
            <person name="Cuming A."/>
            <person name="Hasebe M."/>
            <person name="Lucas S."/>
            <person name="Mishler D.B."/>
            <person name="Reski R."/>
            <person name="Grigoriev I."/>
            <person name="Quatrano R.S."/>
            <person name="Boore J.L."/>
        </authorList>
    </citation>
    <scope>NUCLEOTIDE SEQUENCE [LARGE SCALE GENOMIC DNA]</scope>
    <source>
        <strain evidence="3 4">cv. Gransden 2004</strain>
    </source>
</reference>
<name>A0A2K1JH00_PHYPA</name>
<protein>
    <submittedName>
        <fullName evidence="2 3">Uncharacterized protein</fullName>
    </submittedName>
</protein>
<sequence length="134" mass="14949">MVRDHHPRPPPPGRKPPHTINKSHITSCLGPKHTPYISYCFFFRQPMALLAPMVVPCSEATRTASPPWPSSSPSSSPPPPLRRRSSPTLILTQHPHSLTHSHSFSLSLSLSLSLTHTHTHTHIPAYKYNVVSQF</sequence>
<proteinExistence type="predicted"/>
<evidence type="ECO:0000313" key="3">
    <source>
        <dbReference type="EnsemblPlants" id="PAC:32960999.CDS.1"/>
    </source>
</evidence>
<feature type="region of interest" description="Disordered" evidence="1">
    <location>
        <begin position="1"/>
        <end position="23"/>
    </location>
</feature>
<reference evidence="3" key="3">
    <citation type="submission" date="2020-12" db="UniProtKB">
        <authorList>
            <consortium name="EnsemblPlants"/>
        </authorList>
    </citation>
    <scope>IDENTIFICATION</scope>
</reference>